<dbReference type="KEGG" id="bcel:BcellWH2_05030"/>
<proteinExistence type="predicted"/>
<dbReference type="PANTHER" id="PTHR43625">
    <property type="entry name" value="AFLATOXIN B1 ALDEHYDE REDUCTASE"/>
    <property type="match status" value="1"/>
</dbReference>
<dbReference type="Gene3D" id="3.20.20.100">
    <property type="entry name" value="NADP-dependent oxidoreductase domain"/>
    <property type="match status" value="1"/>
</dbReference>
<accession>A0A0P0GPQ8</accession>
<dbReference type="EC" id="1.-.-.-" evidence="3"/>
<feature type="domain" description="NADP-dependent oxidoreductase" evidence="2">
    <location>
        <begin position="1"/>
        <end position="59"/>
    </location>
</feature>
<organism evidence="3 4">
    <name type="scientific">Bacteroides cellulosilyticus</name>
    <dbReference type="NCBI Taxonomy" id="246787"/>
    <lineage>
        <taxon>Bacteria</taxon>
        <taxon>Pseudomonadati</taxon>
        <taxon>Bacteroidota</taxon>
        <taxon>Bacteroidia</taxon>
        <taxon>Bacteroidales</taxon>
        <taxon>Bacteroidaceae</taxon>
        <taxon>Bacteroides</taxon>
    </lineage>
</organism>
<reference evidence="3 4" key="1">
    <citation type="journal article" date="2015" name="Science">
        <title>Genetic determinants of in vivo fitness and diet responsiveness in multiple human gut Bacteroides.</title>
        <authorList>
            <person name="Wu M."/>
            <person name="McNulty N.P."/>
            <person name="Rodionov D.A."/>
            <person name="Khoroshkin M.S."/>
            <person name="Griffin N.W."/>
            <person name="Cheng J."/>
            <person name="Latreille P."/>
            <person name="Kerstetter R.A."/>
            <person name="Terrapon N."/>
            <person name="Henrissat B."/>
            <person name="Osterman A.L."/>
            <person name="Gordon J.I."/>
        </authorList>
    </citation>
    <scope>NUCLEOTIDE SEQUENCE [LARGE SCALE GENOMIC DNA]</scope>
    <source>
        <strain evidence="3 4">WH2</strain>
    </source>
</reference>
<evidence type="ECO:0000313" key="3">
    <source>
        <dbReference type="EMBL" id="ALJ62239.1"/>
    </source>
</evidence>
<dbReference type="PANTHER" id="PTHR43625:SF40">
    <property type="entry name" value="ALDO-KETO REDUCTASE YAKC [NADP(+)]"/>
    <property type="match status" value="1"/>
</dbReference>
<evidence type="ECO:0000256" key="1">
    <source>
        <dbReference type="ARBA" id="ARBA00023002"/>
    </source>
</evidence>
<dbReference type="InterPro" id="IPR023210">
    <property type="entry name" value="NADP_OxRdtase_dom"/>
</dbReference>
<dbReference type="EMBL" id="CP012801">
    <property type="protein sequence ID" value="ALJ62239.1"/>
    <property type="molecule type" value="Genomic_DNA"/>
</dbReference>
<dbReference type="PATRIC" id="fig|246787.4.peg.5194"/>
<dbReference type="InterPro" id="IPR036812">
    <property type="entry name" value="NAD(P)_OxRdtase_dom_sf"/>
</dbReference>
<dbReference type="Pfam" id="PF00248">
    <property type="entry name" value="Aldo_ket_red"/>
    <property type="match status" value="1"/>
</dbReference>
<dbReference type="GO" id="GO:0016491">
    <property type="term" value="F:oxidoreductase activity"/>
    <property type="evidence" value="ECO:0007669"/>
    <property type="project" value="UniProtKB-KW"/>
</dbReference>
<dbReference type="AlphaFoldDB" id="A0A0P0GPQ8"/>
<gene>
    <name evidence="3" type="primary">ydbC</name>
    <name evidence="3" type="ORF">BcellWH2_05030</name>
</gene>
<name>A0A0P0GPQ8_9BACE</name>
<protein>
    <submittedName>
        <fullName evidence="3">Putative oxidoreductase YdbC</fullName>
        <ecNumber evidence="3">1.-.-.-</ecNumber>
    </submittedName>
</protein>
<dbReference type="SUPFAM" id="SSF51430">
    <property type="entry name" value="NAD(P)-linked oxidoreductase"/>
    <property type="match status" value="1"/>
</dbReference>
<dbReference type="GO" id="GO:0005737">
    <property type="term" value="C:cytoplasm"/>
    <property type="evidence" value="ECO:0007669"/>
    <property type="project" value="TreeGrafter"/>
</dbReference>
<keyword evidence="1 3" id="KW-0560">Oxidoreductase</keyword>
<evidence type="ECO:0000259" key="2">
    <source>
        <dbReference type="Pfam" id="PF00248"/>
    </source>
</evidence>
<dbReference type="InterPro" id="IPR050791">
    <property type="entry name" value="Aldo-Keto_reductase"/>
</dbReference>
<sequence>MAAEKGVTSAQLALSWILAQSENIIPIPGTKRMKYLEENVRAVDVDLSVQDMADIEKLLQKYPNVGNRYNEHEFKFVNK</sequence>
<dbReference type="Proteomes" id="UP000061809">
    <property type="component" value="Chromosome"/>
</dbReference>
<evidence type="ECO:0000313" key="4">
    <source>
        <dbReference type="Proteomes" id="UP000061809"/>
    </source>
</evidence>